<dbReference type="GO" id="GO:0006122">
    <property type="term" value="P:mitochondrial electron transport, ubiquinol to cytochrome c"/>
    <property type="evidence" value="ECO:0007669"/>
    <property type="project" value="TreeGrafter"/>
</dbReference>
<dbReference type="GO" id="GO:0008121">
    <property type="term" value="F:quinol-cytochrome-c reductase activity"/>
    <property type="evidence" value="ECO:0007669"/>
    <property type="project" value="TreeGrafter"/>
</dbReference>
<dbReference type="SUPFAM" id="SSF81342">
    <property type="entry name" value="Transmembrane di-heme cytochromes"/>
    <property type="match status" value="1"/>
</dbReference>
<evidence type="ECO:0000256" key="1">
    <source>
        <dbReference type="SAM" id="Phobius"/>
    </source>
</evidence>
<dbReference type="PANTHER" id="PTHR19271:SF16">
    <property type="entry name" value="CYTOCHROME B"/>
    <property type="match status" value="1"/>
</dbReference>
<dbReference type="GO" id="GO:0005739">
    <property type="term" value="C:mitochondrion"/>
    <property type="evidence" value="ECO:0007669"/>
    <property type="project" value="GOC"/>
</dbReference>
<evidence type="ECO:0000313" key="4">
    <source>
        <dbReference type="Proteomes" id="UP000076727"/>
    </source>
</evidence>
<name>A0A165KES5_9APHY</name>
<dbReference type="PANTHER" id="PTHR19271">
    <property type="entry name" value="CYTOCHROME B"/>
    <property type="match status" value="1"/>
</dbReference>
<dbReference type="AlphaFoldDB" id="A0A165KES5"/>
<reference evidence="3 4" key="1">
    <citation type="journal article" date="2016" name="Mol. Biol. Evol.">
        <title>Comparative Genomics of Early-Diverging Mushroom-Forming Fungi Provides Insights into the Origins of Lignocellulose Decay Capabilities.</title>
        <authorList>
            <person name="Nagy L.G."/>
            <person name="Riley R."/>
            <person name="Tritt A."/>
            <person name="Adam C."/>
            <person name="Daum C."/>
            <person name="Floudas D."/>
            <person name="Sun H."/>
            <person name="Yadav J.S."/>
            <person name="Pangilinan J."/>
            <person name="Larsson K.H."/>
            <person name="Matsuura K."/>
            <person name="Barry K."/>
            <person name="Labutti K."/>
            <person name="Kuo R."/>
            <person name="Ohm R.A."/>
            <person name="Bhattacharya S.S."/>
            <person name="Shirouzu T."/>
            <person name="Yoshinaga Y."/>
            <person name="Martin F.M."/>
            <person name="Grigoriev I.V."/>
            <person name="Hibbett D.S."/>
        </authorList>
    </citation>
    <scope>NUCLEOTIDE SEQUENCE [LARGE SCALE GENOMIC DNA]</scope>
    <source>
        <strain evidence="3 4">L-15889</strain>
    </source>
</reference>
<dbReference type="InterPro" id="IPR005797">
    <property type="entry name" value="Cyt_b/b6_N"/>
</dbReference>
<dbReference type="EMBL" id="KV429326">
    <property type="protein sequence ID" value="KZT63042.1"/>
    <property type="molecule type" value="Genomic_DNA"/>
</dbReference>
<keyword evidence="1" id="KW-0472">Membrane</keyword>
<evidence type="ECO:0000313" key="3">
    <source>
        <dbReference type="EMBL" id="KZT63042.1"/>
    </source>
</evidence>
<dbReference type="InterPro" id="IPR016174">
    <property type="entry name" value="Di-haem_cyt_TM"/>
</dbReference>
<evidence type="ECO:0000259" key="2">
    <source>
        <dbReference type="PROSITE" id="PS51002"/>
    </source>
</evidence>
<dbReference type="Pfam" id="PF00033">
    <property type="entry name" value="Cytochrome_B"/>
    <property type="match status" value="1"/>
</dbReference>
<organism evidence="3 4">
    <name type="scientific">Daedalea quercina L-15889</name>
    <dbReference type="NCBI Taxonomy" id="1314783"/>
    <lineage>
        <taxon>Eukaryota</taxon>
        <taxon>Fungi</taxon>
        <taxon>Dikarya</taxon>
        <taxon>Basidiomycota</taxon>
        <taxon>Agaricomycotina</taxon>
        <taxon>Agaricomycetes</taxon>
        <taxon>Polyporales</taxon>
        <taxon>Fomitopsis</taxon>
    </lineage>
</organism>
<keyword evidence="4" id="KW-1185">Reference proteome</keyword>
<sequence>MRFLKSNVIFRLVNSYLIDSPQPANISYMWNFGSLLGACLVIQILTGVFLAMHYQPNVDLAFTSVEHIMRE</sequence>
<dbReference type="Proteomes" id="UP000076727">
    <property type="component" value="Unassembled WGS sequence"/>
</dbReference>
<protein>
    <submittedName>
        <fullName evidence="3">Cytochrome b/b6</fullName>
    </submittedName>
</protein>
<dbReference type="GO" id="GO:0016020">
    <property type="term" value="C:membrane"/>
    <property type="evidence" value="ECO:0007669"/>
    <property type="project" value="InterPro"/>
</dbReference>
<dbReference type="InterPro" id="IPR027387">
    <property type="entry name" value="Cytb/b6-like_sf"/>
</dbReference>
<feature type="transmembrane region" description="Helical" evidence="1">
    <location>
        <begin position="28"/>
        <end position="52"/>
    </location>
</feature>
<proteinExistence type="predicted"/>
<keyword evidence="1" id="KW-0812">Transmembrane</keyword>
<accession>A0A165KES5</accession>
<feature type="domain" description="Cytochrome b/b6 N-terminal region profile" evidence="2">
    <location>
        <begin position="1"/>
        <end position="71"/>
    </location>
</feature>
<dbReference type="OrthoDB" id="244at2759"/>
<dbReference type="PROSITE" id="PS51002">
    <property type="entry name" value="CYTB_NTER"/>
    <property type="match status" value="1"/>
</dbReference>
<feature type="non-terminal residue" evidence="3">
    <location>
        <position position="71"/>
    </location>
</feature>
<keyword evidence="1" id="KW-1133">Transmembrane helix</keyword>
<dbReference type="Gene3D" id="1.20.810.10">
    <property type="entry name" value="Cytochrome Bc1 Complex, Chain C"/>
    <property type="match status" value="1"/>
</dbReference>
<dbReference type="GO" id="GO:0016491">
    <property type="term" value="F:oxidoreductase activity"/>
    <property type="evidence" value="ECO:0007669"/>
    <property type="project" value="InterPro"/>
</dbReference>
<gene>
    <name evidence="3" type="ORF">DAEQUDRAFT_640964</name>
</gene>
<dbReference type="STRING" id="1314783.A0A165KES5"/>